<evidence type="ECO:0008006" key="7">
    <source>
        <dbReference type="Google" id="ProtNLM"/>
    </source>
</evidence>
<dbReference type="AlphaFoldDB" id="A0A2T9Y386"/>
<accession>A0A2T9Y386</accession>
<dbReference type="OrthoDB" id="47007at2759"/>
<keyword evidence="6" id="KW-1185">Reference proteome</keyword>
<evidence type="ECO:0000313" key="5">
    <source>
        <dbReference type="EMBL" id="PVU86791.1"/>
    </source>
</evidence>
<organism evidence="5 6">
    <name type="scientific">Smittium simulii</name>
    <dbReference type="NCBI Taxonomy" id="133385"/>
    <lineage>
        <taxon>Eukaryota</taxon>
        <taxon>Fungi</taxon>
        <taxon>Fungi incertae sedis</taxon>
        <taxon>Zoopagomycota</taxon>
        <taxon>Kickxellomycotina</taxon>
        <taxon>Harpellomycetes</taxon>
        <taxon>Harpellales</taxon>
        <taxon>Legeriomycetaceae</taxon>
        <taxon>Smittium</taxon>
    </lineage>
</organism>
<comment type="caution">
    <text evidence="5">The sequence shown here is derived from an EMBL/GenBank/DDBJ whole genome shotgun (WGS) entry which is preliminary data.</text>
</comment>
<dbReference type="PRINTS" id="PR00080">
    <property type="entry name" value="SDRFAMILY"/>
</dbReference>
<dbReference type="STRING" id="133385.A0A2T9Y386"/>
<name>A0A2T9Y386_9FUNG</name>
<dbReference type="Pfam" id="PF13561">
    <property type="entry name" value="adh_short_C2"/>
    <property type="match status" value="1"/>
</dbReference>
<sequence length="285" mass="30665">MLGQTVVVMGASGGIGEAVCLSFAKMGANVVACGRRNPILETLLEKLNSQKIETSSPPTSLDSNVSTLAPKLKSKYAAEIPCAILHKQHHNIHICDVSNYNSITTLLSYLQKHSSSVSHLINAFGITSDSILLKQPLADIQRVLDTNLLGTINSCKAFSRIFLKQRYGNIVNISSVVGQHGNRGQAVYAASKAGVIGFSKALAKEMGPANVRVNVICPGFIQTDMTKNIFNPETQQSSLEYNDILNSIILKRFGEPQDVADGVLFLSKSKYITGSVLNIDGGLFI</sequence>
<dbReference type="SUPFAM" id="SSF51735">
    <property type="entry name" value="NAD(P)-binding Rossmann-fold domains"/>
    <property type="match status" value="1"/>
</dbReference>
<evidence type="ECO:0000256" key="2">
    <source>
        <dbReference type="ARBA" id="ARBA00022857"/>
    </source>
</evidence>
<evidence type="ECO:0000256" key="4">
    <source>
        <dbReference type="RuleBase" id="RU000363"/>
    </source>
</evidence>
<dbReference type="GO" id="GO:0006633">
    <property type="term" value="P:fatty acid biosynthetic process"/>
    <property type="evidence" value="ECO:0007669"/>
    <property type="project" value="TreeGrafter"/>
</dbReference>
<proteinExistence type="inferred from homology"/>
<evidence type="ECO:0000313" key="6">
    <source>
        <dbReference type="Proteomes" id="UP000245383"/>
    </source>
</evidence>
<dbReference type="Pfam" id="PF00106">
    <property type="entry name" value="adh_short"/>
    <property type="match status" value="1"/>
</dbReference>
<dbReference type="PROSITE" id="PS00061">
    <property type="entry name" value="ADH_SHORT"/>
    <property type="match status" value="1"/>
</dbReference>
<protein>
    <recommendedName>
        <fullName evidence="7">3-oxoacyl-[acyl-carrier-protein] reductase</fullName>
    </recommendedName>
</protein>
<dbReference type="PANTHER" id="PTHR42760">
    <property type="entry name" value="SHORT-CHAIN DEHYDROGENASES/REDUCTASES FAMILY MEMBER"/>
    <property type="match status" value="1"/>
</dbReference>
<dbReference type="InterPro" id="IPR002347">
    <property type="entry name" value="SDR_fam"/>
</dbReference>
<dbReference type="Gene3D" id="3.40.50.720">
    <property type="entry name" value="NAD(P)-binding Rossmann-like Domain"/>
    <property type="match status" value="1"/>
</dbReference>
<dbReference type="EMBL" id="MBFR01000605">
    <property type="protein sequence ID" value="PVU86791.1"/>
    <property type="molecule type" value="Genomic_DNA"/>
</dbReference>
<dbReference type="GO" id="GO:0016616">
    <property type="term" value="F:oxidoreductase activity, acting on the CH-OH group of donors, NAD or NADP as acceptor"/>
    <property type="evidence" value="ECO:0007669"/>
    <property type="project" value="TreeGrafter"/>
</dbReference>
<reference evidence="5 6" key="1">
    <citation type="journal article" date="2018" name="MBio">
        <title>Comparative Genomics Reveals the Core Gene Toolbox for the Fungus-Insect Symbiosis.</title>
        <authorList>
            <person name="Wang Y."/>
            <person name="Stata M."/>
            <person name="Wang W."/>
            <person name="Stajich J.E."/>
            <person name="White M.M."/>
            <person name="Moncalvo J.M."/>
        </authorList>
    </citation>
    <scope>NUCLEOTIDE SEQUENCE [LARGE SCALE GENOMIC DNA]</scope>
    <source>
        <strain evidence="5 6">SWE-8-4</strain>
    </source>
</reference>
<comment type="similarity">
    <text evidence="1 4">Belongs to the short-chain dehydrogenases/reductases (SDR) family.</text>
</comment>
<dbReference type="Proteomes" id="UP000245383">
    <property type="component" value="Unassembled WGS sequence"/>
</dbReference>
<dbReference type="PANTHER" id="PTHR42760:SF133">
    <property type="entry name" value="3-OXOACYL-[ACYL-CARRIER-PROTEIN] REDUCTASE"/>
    <property type="match status" value="1"/>
</dbReference>
<gene>
    <name evidence="5" type="ORF">BB561_006548</name>
</gene>
<dbReference type="GO" id="GO:0048038">
    <property type="term" value="F:quinone binding"/>
    <property type="evidence" value="ECO:0007669"/>
    <property type="project" value="TreeGrafter"/>
</dbReference>
<keyword evidence="3" id="KW-0560">Oxidoreductase</keyword>
<dbReference type="PRINTS" id="PR00081">
    <property type="entry name" value="GDHRDH"/>
</dbReference>
<dbReference type="InterPro" id="IPR020904">
    <property type="entry name" value="Sc_DH/Rdtase_CS"/>
</dbReference>
<evidence type="ECO:0000256" key="1">
    <source>
        <dbReference type="ARBA" id="ARBA00006484"/>
    </source>
</evidence>
<dbReference type="InterPro" id="IPR036291">
    <property type="entry name" value="NAD(P)-bd_dom_sf"/>
</dbReference>
<evidence type="ECO:0000256" key="3">
    <source>
        <dbReference type="ARBA" id="ARBA00023002"/>
    </source>
</evidence>
<keyword evidence="2" id="KW-0521">NADP</keyword>